<protein>
    <submittedName>
        <fullName evidence="6">Peptide ABC transporter substrate-binding protein</fullName>
    </submittedName>
</protein>
<dbReference type="PIRSF" id="PIRSF002741">
    <property type="entry name" value="MppA"/>
    <property type="match status" value="1"/>
</dbReference>
<dbReference type="PANTHER" id="PTHR30290:SF38">
    <property type="entry name" value="D,D-DIPEPTIDE-BINDING PERIPLASMIC PROTEIN DDPA-RELATED"/>
    <property type="match status" value="1"/>
</dbReference>
<organism evidence="6 7">
    <name type="scientific">Bosea vaviloviae</name>
    <dbReference type="NCBI Taxonomy" id="1526658"/>
    <lineage>
        <taxon>Bacteria</taxon>
        <taxon>Pseudomonadati</taxon>
        <taxon>Pseudomonadota</taxon>
        <taxon>Alphaproteobacteria</taxon>
        <taxon>Hyphomicrobiales</taxon>
        <taxon>Boseaceae</taxon>
        <taxon>Bosea</taxon>
    </lineage>
</organism>
<dbReference type="OrthoDB" id="9803988at2"/>
<proteinExistence type="inferred from homology"/>
<dbReference type="GO" id="GO:0015833">
    <property type="term" value="P:peptide transport"/>
    <property type="evidence" value="ECO:0007669"/>
    <property type="project" value="TreeGrafter"/>
</dbReference>
<evidence type="ECO:0000256" key="2">
    <source>
        <dbReference type="ARBA" id="ARBA00005695"/>
    </source>
</evidence>
<dbReference type="KEGG" id="bvv:BHK69_27500"/>
<keyword evidence="7" id="KW-1185">Reference proteome</keyword>
<dbReference type="GO" id="GO:1904680">
    <property type="term" value="F:peptide transmembrane transporter activity"/>
    <property type="evidence" value="ECO:0007669"/>
    <property type="project" value="TreeGrafter"/>
</dbReference>
<dbReference type="Gene3D" id="3.40.190.10">
    <property type="entry name" value="Periplasmic binding protein-like II"/>
    <property type="match status" value="1"/>
</dbReference>
<dbReference type="InterPro" id="IPR000914">
    <property type="entry name" value="SBP_5_dom"/>
</dbReference>
<evidence type="ECO:0000256" key="4">
    <source>
        <dbReference type="SAM" id="SignalP"/>
    </source>
</evidence>
<gene>
    <name evidence="6" type="ORF">BHK69_27500</name>
</gene>
<dbReference type="EMBL" id="CP017147">
    <property type="protein sequence ID" value="AOO83692.1"/>
    <property type="molecule type" value="Genomic_DNA"/>
</dbReference>
<dbReference type="STRING" id="1526658.BHK69_27500"/>
<dbReference type="Gene3D" id="3.90.76.10">
    <property type="entry name" value="Dipeptide-binding Protein, Domain 1"/>
    <property type="match status" value="1"/>
</dbReference>
<comment type="subcellular location">
    <subcellularLocation>
        <location evidence="1">Periplasm</location>
    </subcellularLocation>
</comment>
<dbReference type="Pfam" id="PF00496">
    <property type="entry name" value="SBP_bac_5"/>
    <property type="match status" value="1"/>
</dbReference>
<evidence type="ECO:0000313" key="6">
    <source>
        <dbReference type="EMBL" id="AOO83692.1"/>
    </source>
</evidence>
<feature type="chain" id="PRO_5009100160" evidence="4">
    <location>
        <begin position="21"/>
        <end position="513"/>
    </location>
</feature>
<keyword evidence="3 4" id="KW-0732">Signal</keyword>
<name>A0A1D7U8J4_9HYPH</name>
<dbReference type="Proteomes" id="UP000094969">
    <property type="component" value="Chromosome"/>
</dbReference>
<dbReference type="AlphaFoldDB" id="A0A1D7U8J4"/>
<dbReference type="InterPro" id="IPR030678">
    <property type="entry name" value="Peptide/Ni-bd"/>
</dbReference>
<feature type="signal peptide" evidence="4">
    <location>
        <begin position="1"/>
        <end position="20"/>
    </location>
</feature>
<evidence type="ECO:0000259" key="5">
    <source>
        <dbReference type="Pfam" id="PF00496"/>
    </source>
</evidence>
<dbReference type="PANTHER" id="PTHR30290">
    <property type="entry name" value="PERIPLASMIC BINDING COMPONENT OF ABC TRANSPORTER"/>
    <property type="match status" value="1"/>
</dbReference>
<comment type="similarity">
    <text evidence="2">Belongs to the bacterial solute-binding protein 5 family.</text>
</comment>
<evidence type="ECO:0000256" key="1">
    <source>
        <dbReference type="ARBA" id="ARBA00004418"/>
    </source>
</evidence>
<reference evidence="6 7" key="1">
    <citation type="journal article" date="2015" name="Antonie Van Leeuwenhoek">
        <title>Bosea vaviloviae sp. nov., a new species of slow-growing rhizobia isolated from nodules of the relict species Vavilovia formosa (Stev.) Fed.</title>
        <authorList>
            <person name="Safronova V.I."/>
            <person name="Kuznetsova I.G."/>
            <person name="Sazanova A.L."/>
            <person name="Kimeklis A.K."/>
            <person name="Belimov A.A."/>
            <person name="Andronov E.E."/>
            <person name="Pinaev A.G."/>
            <person name="Chizhevskaya E.P."/>
            <person name="Pukhaev A.R."/>
            <person name="Popov K.P."/>
            <person name="Willems A."/>
            <person name="Tikhonovich I.A."/>
        </authorList>
    </citation>
    <scope>NUCLEOTIDE SEQUENCE [LARGE SCALE GENOMIC DNA]</scope>
    <source>
        <strain evidence="6 7">Vaf18</strain>
    </source>
</reference>
<dbReference type="RefSeq" id="WP_069692887.1">
    <property type="nucleotide sequence ID" value="NZ_CP017147.1"/>
</dbReference>
<accession>A0A1D7U8J4</accession>
<evidence type="ECO:0000256" key="3">
    <source>
        <dbReference type="ARBA" id="ARBA00022729"/>
    </source>
</evidence>
<evidence type="ECO:0000313" key="7">
    <source>
        <dbReference type="Proteomes" id="UP000094969"/>
    </source>
</evidence>
<dbReference type="GO" id="GO:0043190">
    <property type="term" value="C:ATP-binding cassette (ABC) transporter complex"/>
    <property type="evidence" value="ECO:0007669"/>
    <property type="project" value="InterPro"/>
</dbReference>
<dbReference type="SUPFAM" id="SSF53850">
    <property type="entry name" value="Periplasmic binding protein-like II"/>
    <property type="match status" value="1"/>
</dbReference>
<feature type="domain" description="Solute-binding protein family 5" evidence="5">
    <location>
        <begin position="65"/>
        <end position="430"/>
    </location>
</feature>
<sequence length="513" mass="56243">MNRVLASAFMLAAMAGPAAAQSLTVAVAADVRSINPGVNRDDNTDDFALQMVEGLVGYNEGGVAQPLLAEKVDRSADGKTYTFTLRQGVKFHNGAELTSADVLWSWNRYMDPKTDWRCTSEFDGRSGLKVESVTAPDALTVVMTIAQPNALFLDTLARTDCAMTAIIHKDSVKPDGSFDKPIGTGPYKFGEWKRGEFFTMTAFDGYKSPKDGRADGYVGSKRPLLKEVKFLIVKDPATVKAGLTSGALDMAEILPSDVGEIRKIPKLAVATAPNAVRHVFLIQTRDAVMGNKKLRQAIAAALDMDEVVASFYNDLGKPNNSPIYSGSSYFGEVEKKGHVYDPAKAKQLVKESGYKGEKIAILANKRGTVPSFPAAVVAQQMLQAVGINAEIEVLDWATQLDRFSKGSYQMQSFSFSARFDPAIAFEQFSGPKDKQPRKVYDSAEGQAQIDKLMLITDKAQRQAIVDDLHKRIIDEVPLIFLFNGIDVMAINKRITGFQPWQSKLRMWEVTLAN</sequence>
<dbReference type="InterPro" id="IPR039424">
    <property type="entry name" value="SBP_5"/>
</dbReference>
<dbReference type="Gene3D" id="3.10.105.10">
    <property type="entry name" value="Dipeptide-binding Protein, Domain 3"/>
    <property type="match status" value="1"/>
</dbReference>
<dbReference type="GO" id="GO:0030288">
    <property type="term" value="C:outer membrane-bounded periplasmic space"/>
    <property type="evidence" value="ECO:0007669"/>
    <property type="project" value="UniProtKB-ARBA"/>
</dbReference>